<evidence type="ECO:0000256" key="4">
    <source>
        <dbReference type="PROSITE-ProRule" id="PRU00175"/>
    </source>
</evidence>
<name>A0AAD1Y908_EUPCR</name>
<feature type="region of interest" description="Disordered" evidence="5">
    <location>
        <begin position="595"/>
        <end position="614"/>
    </location>
</feature>
<gene>
    <name evidence="8" type="ORF">ECRASSUSDP1_LOCUS28387</name>
</gene>
<keyword evidence="1" id="KW-0479">Metal-binding</keyword>
<dbReference type="InterPro" id="IPR001841">
    <property type="entry name" value="Znf_RING"/>
</dbReference>
<evidence type="ECO:0000256" key="5">
    <source>
        <dbReference type="SAM" id="MobiDB-lite"/>
    </source>
</evidence>
<reference evidence="8" key="1">
    <citation type="submission" date="2023-07" db="EMBL/GenBank/DDBJ databases">
        <authorList>
            <consortium name="AG Swart"/>
            <person name="Singh M."/>
            <person name="Singh A."/>
            <person name="Seah K."/>
            <person name="Emmerich C."/>
        </authorList>
    </citation>
    <scope>NUCLEOTIDE SEQUENCE</scope>
    <source>
        <strain evidence="8">DP1</strain>
    </source>
</reference>
<comment type="caution">
    <text evidence="8">The sequence shown here is derived from an EMBL/GenBank/DDBJ whole genome shotgun (WGS) entry which is preliminary data.</text>
</comment>
<proteinExistence type="predicted"/>
<sequence length="742" mass="85243">MSVNSIAIETISKIGTKKTKVLKSQYGSSSCTIFSQLDDECSFMETIELHRQLGDNHTSLASVVTILLKWSVKPVAEKFSIVFESNFEFPLKLDNITIEKELKFLTKTALSAFEECKIIVIPGLDFKLSIDKQSHIKRDFCFNPSFEKSKTKSRLESQKLFKLFPKRRGLNTLEEQKEKSSFKLDSTTLNSKNKPKDIELIIECKQDHKRHTPLSKESMNEDSKILQFKGSYKRLRDLRDSYKKCKIISLYERLKNKDSRILKTLTDKECCICLNSIRDKMAKPEKCEHMFCYICLKNWCNVTNRCPLCKVEILNIHVMQKPILALPEDENVKPVIEKIEPKINAYEQALMIWNMLEDVCYLCHTAANEELLLICDHCNSKICHTHCDGLSYIPVNDWYCHTCRNLPQIRNDPEHNCNKIEASQASNPVLSQGRPYEQRQERVSTCLSSMSNIPESLCMQSQKSCDFNSGLQQPHSLIFSPSFTARSRKKMRSRHNKESRKLRKFEDDEEFKLQDFPKNFNDHSDTECCTQTNFSGELQPSCKKYSIRARDRRIDYAEFSDEAFDTVNNASFQDGFSPDNSFDYAINTIPSAFQRKRDKKNGKRSLSSAKSNVTSAGSPIFPEMINLCISDESDDDVGALHNKDLLVRCGIDTKVISKEQECADFEKILSEKSHMIKNSKCRTRIISEPKANNNLIYLKGSRKDNRGAISDLHSSQSKESGDSTITKEQMESFLPERKGSKT</sequence>
<dbReference type="SUPFAM" id="SSF57850">
    <property type="entry name" value="RING/U-box"/>
    <property type="match status" value="1"/>
</dbReference>
<dbReference type="InterPro" id="IPR001965">
    <property type="entry name" value="Znf_PHD"/>
</dbReference>
<dbReference type="InterPro" id="IPR019787">
    <property type="entry name" value="Znf_PHD-finger"/>
</dbReference>
<dbReference type="Proteomes" id="UP001295684">
    <property type="component" value="Unassembled WGS sequence"/>
</dbReference>
<dbReference type="SUPFAM" id="SSF57903">
    <property type="entry name" value="FYVE/PHD zinc finger"/>
    <property type="match status" value="1"/>
</dbReference>
<feature type="compositionally biased region" description="Polar residues" evidence="5">
    <location>
        <begin position="712"/>
        <end position="727"/>
    </location>
</feature>
<dbReference type="InterPro" id="IPR011011">
    <property type="entry name" value="Znf_FYVE_PHD"/>
</dbReference>
<feature type="region of interest" description="Disordered" evidence="5">
    <location>
        <begin position="705"/>
        <end position="742"/>
    </location>
</feature>
<dbReference type="PANTHER" id="PTHR12618:SF20">
    <property type="entry name" value="PHD AND RING FINGER DOMAIN-CONTAINING PROTEIN 1"/>
    <property type="match status" value="1"/>
</dbReference>
<keyword evidence="3" id="KW-0862">Zinc</keyword>
<keyword evidence="2 4" id="KW-0863">Zinc-finger</keyword>
<dbReference type="EMBL" id="CAMPGE010029295">
    <property type="protein sequence ID" value="CAI2386763.1"/>
    <property type="molecule type" value="Genomic_DNA"/>
</dbReference>
<feature type="compositionally biased region" description="Polar residues" evidence="5">
    <location>
        <begin position="604"/>
        <end position="614"/>
    </location>
</feature>
<evidence type="ECO:0000256" key="2">
    <source>
        <dbReference type="ARBA" id="ARBA00022771"/>
    </source>
</evidence>
<dbReference type="AlphaFoldDB" id="A0AAD1Y908"/>
<feature type="compositionally biased region" description="Basic and acidic residues" evidence="5">
    <location>
        <begin position="728"/>
        <end position="742"/>
    </location>
</feature>
<feature type="domain" description="PHD-type" evidence="6">
    <location>
        <begin position="357"/>
        <end position="406"/>
    </location>
</feature>
<dbReference type="InterPro" id="IPR013083">
    <property type="entry name" value="Znf_RING/FYVE/PHD"/>
</dbReference>
<dbReference type="GO" id="GO:0008270">
    <property type="term" value="F:zinc ion binding"/>
    <property type="evidence" value="ECO:0007669"/>
    <property type="project" value="UniProtKB-KW"/>
</dbReference>
<protein>
    <submittedName>
        <fullName evidence="8">Uncharacterized protein</fullName>
    </submittedName>
</protein>
<evidence type="ECO:0000259" key="7">
    <source>
        <dbReference type="PROSITE" id="PS50089"/>
    </source>
</evidence>
<dbReference type="PROSITE" id="PS00518">
    <property type="entry name" value="ZF_RING_1"/>
    <property type="match status" value="1"/>
</dbReference>
<feature type="domain" description="RING-type" evidence="7">
    <location>
        <begin position="270"/>
        <end position="310"/>
    </location>
</feature>
<dbReference type="PANTHER" id="PTHR12618">
    <property type="entry name" value="PHD AND RING FINGER DOMAIN-CONTAINING PROTEIN 1"/>
    <property type="match status" value="1"/>
</dbReference>
<dbReference type="PROSITE" id="PS50016">
    <property type="entry name" value="ZF_PHD_2"/>
    <property type="match status" value="1"/>
</dbReference>
<evidence type="ECO:0000256" key="1">
    <source>
        <dbReference type="ARBA" id="ARBA00022723"/>
    </source>
</evidence>
<dbReference type="Pfam" id="PF13639">
    <property type="entry name" value="zf-RING_2"/>
    <property type="match status" value="1"/>
</dbReference>
<evidence type="ECO:0000259" key="6">
    <source>
        <dbReference type="PROSITE" id="PS50016"/>
    </source>
</evidence>
<dbReference type="InterPro" id="IPR047157">
    <property type="entry name" value="PHRF1/Atg35"/>
</dbReference>
<dbReference type="SMART" id="SM00184">
    <property type="entry name" value="RING"/>
    <property type="match status" value="1"/>
</dbReference>
<organism evidence="8 9">
    <name type="scientific">Euplotes crassus</name>
    <dbReference type="NCBI Taxonomy" id="5936"/>
    <lineage>
        <taxon>Eukaryota</taxon>
        <taxon>Sar</taxon>
        <taxon>Alveolata</taxon>
        <taxon>Ciliophora</taxon>
        <taxon>Intramacronucleata</taxon>
        <taxon>Spirotrichea</taxon>
        <taxon>Hypotrichia</taxon>
        <taxon>Euplotida</taxon>
        <taxon>Euplotidae</taxon>
        <taxon>Moneuplotes</taxon>
    </lineage>
</organism>
<evidence type="ECO:0000256" key="3">
    <source>
        <dbReference type="ARBA" id="ARBA00022833"/>
    </source>
</evidence>
<dbReference type="PROSITE" id="PS50089">
    <property type="entry name" value="ZF_RING_2"/>
    <property type="match status" value="1"/>
</dbReference>
<dbReference type="InterPro" id="IPR017907">
    <property type="entry name" value="Znf_RING_CS"/>
</dbReference>
<dbReference type="Gene3D" id="3.30.40.10">
    <property type="entry name" value="Zinc/RING finger domain, C3HC4 (zinc finger)"/>
    <property type="match status" value="2"/>
</dbReference>
<accession>A0AAD1Y908</accession>
<dbReference type="SMART" id="SM00249">
    <property type="entry name" value="PHD"/>
    <property type="match status" value="1"/>
</dbReference>
<evidence type="ECO:0000313" key="9">
    <source>
        <dbReference type="Proteomes" id="UP001295684"/>
    </source>
</evidence>
<keyword evidence="9" id="KW-1185">Reference proteome</keyword>
<evidence type="ECO:0000313" key="8">
    <source>
        <dbReference type="EMBL" id="CAI2386763.1"/>
    </source>
</evidence>